<dbReference type="Gene3D" id="3.40.50.2000">
    <property type="entry name" value="Glycogen Phosphorylase B"/>
    <property type="match status" value="2"/>
</dbReference>
<proteinExistence type="predicted"/>
<dbReference type="SUPFAM" id="SSF53756">
    <property type="entry name" value="UDP-Glycosyltransferase/glycogen phosphorylase"/>
    <property type="match status" value="1"/>
</dbReference>
<comment type="caution">
    <text evidence="2">The sequence shown here is derived from an EMBL/GenBank/DDBJ whole genome shotgun (WGS) entry which is preliminary data.</text>
</comment>
<dbReference type="InterPro" id="IPR001296">
    <property type="entry name" value="Glyco_trans_1"/>
</dbReference>
<dbReference type="GO" id="GO:0016757">
    <property type="term" value="F:glycosyltransferase activity"/>
    <property type="evidence" value="ECO:0007669"/>
    <property type="project" value="InterPro"/>
</dbReference>
<accession>A0A1F7Y1L5</accession>
<dbReference type="Pfam" id="PF00534">
    <property type="entry name" value="Glycos_transf_1"/>
    <property type="match status" value="1"/>
</dbReference>
<dbReference type="AlphaFoldDB" id="A0A1F7Y1L5"/>
<name>A0A1F7Y1L5_9BACT</name>
<evidence type="ECO:0000313" key="2">
    <source>
        <dbReference type="EMBL" id="OGM21181.1"/>
    </source>
</evidence>
<organism evidence="2 3">
    <name type="scientific">Candidatus Woesebacteria bacterium RIFCSPHIGHO2_01_FULL_38_9</name>
    <dbReference type="NCBI Taxonomy" id="1802492"/>
    <lineage>
        <taxon>Bacteria</taxon>
        <taxon>Candidatus Woeseibacteriota</taxon>
    </lineage>
</organism>
<dbReference type="Proteomes" id="UP000178419">
    <property type="component" value="Unassembled WGS sequence"/>
</dbReference>
<evidence type="ECO:0000259" key="1">
    <source>
        <dbReference type="Pfam" id="PF00534"/>
    </source>
</evidence>
<feature type="domain" description="Glycosyl transferase family 1" evidence="1">
    <location>
        <begin position="199"/>
        <end position="361"/>
    </location>
</feature>
<evidence type="ECO:0000313" key="3">
    <source>
        <dbReference type="Proteomes" id="UP000178419"/>
    </source>
</evidence>
<gene>
    <name evidence="2" type="ORF">A2714_03150</name>
</gene>
<dbReference type="PANTHER" id="PTHR12526">
    <property type="entry name" value="GLYCOSYLTRANSFERASE"/>
    <property type="match status" value="1"/>
</dbReference>
<reference evidence="2 3" key="1">
    <citation type="journal article" date="2016" name="Nat. Commun.">
        <title>Thousands of microbial genomes shed light on interconnected biogeochemical processes in an aquifer system.</title>
        <authorList>
            <person name="Anantharaman K."/>
            <person name="Brown C.T."/>
            <person name="Hug L.A."/>
            <person name="Sharon I."/>
            <person name="Castelle C.J."/>
            <person name="Probst A.J."/>
            <person name="Thomas B.C."/>
            <person name="Singh A."/>
            <person name="Wilkins M.J."/>
            <person name="Karaoz U."/>
            <person name="Brodie E.L."/>
            <person name="Williams K.H."/>
            <person name="Hubbard S.S."/>
            <person name="Banfield J.F."/>
        </authorList>
    </citation>
    <scope>NUCLEOTIDE SEQUENCE [LARGE SCALE GENOMIC DNA]</scope>
</reference>
<protein>
    <recommendedName>
        <fullName evidence="1">Glycosyl transferase family 1 domain-containing protein</fullName>
    </recommendedName>
</protein>
<sequence length="387" mass="44555">MNICFVDKYFPIDNNYDAGIGKYLSDLTSELTERNKVTIITTSKKPRVIKKKNLTIYAIKYPSTKRESLNFLLHLLKIAIFLPKIINKEKIEIIEFANWEAEGFLFTLIPNRVLKNPVLIRLHTPSYLAHKFEEIKKPFSNKLKVVVESLFVNQEENFLTSSTNFHGTLCNRIYNLNKNIEIIPLGIKARPQKKLITNNTKIINILYVGRLEKRKGIDILIKAIPKVLKVVNNARFTIVGRENTKSDWLIDLRNSIQYKFLDRVYFLGYINNLKTLDKLYQNSDICVIPSRYESFGLTVLDAMSYRKTVVASKVGGIPEIITDNKDGVLFNPDSPKELSASLISICKNKSKRRFLSQNAYETVKKKFSLNSLVNKTLIYYQSLANGK</sequence>
<dbReference type="CDD" id="cd03801">
    <property type="entry name" value="GT4_PimA-like"/>
    <property type="match status" value="1"/>
</dbReference>
<dbReference type="EMBL" id="MGGE01000023">
    <property type="protein sequence ID" value="OGM21181.1"/>
    <property type="molecule type" value="Genomic_DNA"/>
</dbReference>